<keyword evidence="5" id="KW-1015">Disulfide bond</keyword>
<dbReference type="SUPFAM" id="SSF50494">
    <property type="entry name" value="Trypsin-like serine proteases"/>
    <property type="match status" value="1"/>
</dbReference>
<dbReference type="InterPro" id="IPR001254">
    <property type="entry name" value="Trypsin_dom"/>
</dbReference>
<dbReference type="Gene3D" id="2.40.10.10">
    <property type="entry name" value="Trypsin-like serine proteases"/>
    <property type="match status" value="1"/>
</dbReference>
<evidence type="ECO:0000259" key="6">
    <source>
        <dbReference type="PROSITE" id="PS50240"/>
    </source>
</evidence>
<dbReference type="InterPro" id="IPR009003">
    <property type="entry name" value="Peptidase_S1_PA"/>
</dbReference>
<feature type="non-terminal residue" evidence="7">
    <location>
        <position position="1"/>
    </location>
</feature>
<proteinExistence type="predicted"/>
<dbReference type="FunFam" id="2.40.10.10:FF:000120">
    <property type="entry name" value="Putative serine protease"/>
    <property type="match status" value="1"/>
</dbReference>
<dbReference type="PROSITE" id="PS00134">
    <property type="entry name" value="TRYPSIN_HIS"/>
    <property type="match status" value="1"/>
</dbReference>
<dbReference type="AlphaFoldDB" id="A0A0B6XYQ4"/>
<gene>
    <name evidence="7" type="primary">ORF5807</name>
</gene>
<dbReference type="PROSITE" id="PS50240">
    <property type="entry name" value="TRYPSIN_DOM"/>
    <property type="match status" value="1"/>
</dbReference>
<keyword evidence="4" id="KW-0720">Serine protease</keyword>
<dbReference type="CDD" id="cd00190">
    <property type="entry name" value="Tryp_SPc"/>
    <property type="match status" value="1"/>
</dbReference>
<dbReference type="PRINTS" id="PR00722">
    <property type="entry name" value="CHYMOTRYPSIN"/>
</dbReference>
<evidence type="ECO:0000313" key="7">
    <source>
        <dbReference type="EMBL" id="CEK48953.1"/>
    </source>
</evidence>
<evidence type="ECO:0000256" key="1">
    <source>
        <dbReference type="ARBA" id="ARBA00022670"/>
    </source>
</evidence>
<reference evidence="7" key="1">
    <citation type="submission" date="2014-12" db="EMBL/GenBank/DDBJ databases">
        <title>Insight into the proteome of Arion vulgaris.</title>
        <authorList>
            <person name="Aradska J."/>
            <person name="Bulat T."/>
            <person name="Smidak R."/>
            <person name="Sarate P."/>
            <person name="Gangsoo J."/>
            <person name="Sialana F."/>
            <person name="Bilban M."/>
            <person name="Lubec G."/>
        </authorList>
    </citation>
    <scope>NUCLEOTIDE SEQUENCE</scope>
    <source>
        <tissue evidence="7">Skin</tissue>
    </source>
</reference>
<dbReference type="GO" id="GO:0006508">
    <property type="term" value="P:proteolysis"/>
    <property type="evidence" value="ECO:0007669"/>
    <property type="project" value="UniProtKB-KW"/>
</dbReference>
<organism evidence="7">
    <name type="scientific">Arion vulgaris</name>
    <dbReference type="NCBI Taxonomy" id="1028688"/>
    <lineage>
        <taxon>Eukaryota</taxon>
        <taxon>Metazoa</taxon>
        <taxon>Spiralia</taxon>
        <taxon>Lophotrochozoa</taxon>
        <taxon>Mollusca</taxon>
        <taxon>Gastropoda</taxon>
        <taxon>Heterobranchia</taxon>
        <taxon>Euthyneura</taxon>
        <taxon>Panpulmonata</taxon>
        <taxon>Eupulmonata</taxon>
        <taxon>Stylommatophora</taxon>
        <taxon>Helicina</taxon>
        <taxon>Arionoidea</taxon>
        <taxon>Arionidae</taxon>
        <taxon>Arion</taxon>
    </lineage>
</organism>
<dbReference type="GO" id="GO:0004252">
    <property type="term" value="F:serine-type endopeptidase activity"/>
    <property type="evidence" value="ECO:0007669"/>
    <property type="project" value="InterPro"/>
</dbReference>
<sequence>TNSILVSLRTRETCWYIRGNNVSTCTVGVLNSGNAFAMSQIRFFSVIVAVLLISWDIHKADGQISNEDLYCKQCDGRVKFYKQFIKSIMDLQSAFKSCIERCPNLLNTNAATTTTFSLALNQTTATHIRAANILTTSALAPTTTATTPSFECGIQKMATNSHRQRIVGGTRAGECAYPWTVFVTRFEGVCAGAILTKRHILTAGHCVTDKRGIPVQSYGIHVRVGSSSLSLTKVLPIANFTIHPQHDSVNMVNDAAILTLAEDLNFSDCVAPICLPKFGSDPKSADFCVVAGWGSTIYGSQSFVPDLQEVEVPIVDTDICQRSYGQAKVNDRTLCAGDFYSGGRDSCVGDSGAPLMCRYKDQYVVHGIVSNGFNCAQPSFPGIYTRVDHPNILQFISMATGGS</sequence>
<dbReference type="Pfam" id="PF00089">
    <property type="entry name" value="Trypsin"/>
    <property type="match status" value="1"/>
</dbReference>
<evidence type="ECO:0000256" key="3">
    <source>
        <dbReference type="ARBA" id="ARBA00022801"/>
    </source>
</evidence>
<accession>A0A0B6XYQ4</accession>
<evidence type="ECO:0000256" key="2">
    <source>
        <dbReference type="ARBA" id="ARBA00022729"/>
    </source>
</evidence>
<evidence type="ECO:0000256" key="4">
    <source>
        <dbReference type="ARBA" id="ARBA00022825"/>
    </source>
</evidence>
<dbReference type="SMART" id="SM00020">
    <property type="entry name" value="Tryp_SPc"/>
    <property type="match status" value="1"/>
</dbReference>
<dbReference type="InterPro" id="IPR018114">
    <property type="entry name" value="TRYPSIN_HIS"/>
</dbReference>
<keyword evidence="2" id="KW-0732">Signal</keyword>
<dbReference type="InterPro" id="IPR043504">
    <property type="entry name" value="Peptidase_S1_PA_chymotrypsin"/>
</dbReference>
<protein>
    <recommendedName>
        <fullName evidence="6">Peptidase S1 domain-containing protein</fullName>
    </recommendedName>
</protein>
<dbReference type="PANTHER" id="PTHR24252:SF7">
    <property type="entry name" value="HYALIN"/>
    <property type="match status" value="1"/>
</dbReference>
<feature type="domain" description="Peptidase S1" evidence="6">
    <location>
        <begin position="166"/>
        <end position="401"/>
    </location>
</feature>
<dbReference type="PANTHER" id="PTHR24252">
    <property type="entry name" value="ACROSIN-RELATED"/>
    <property type="match status" value="1"/>
</dbReference>
<dbReference type="EMBL" id="HACG01002088">
    <property type="protein sequence ID" value="CEK48953.1"/>
    <property type="molecule type" value="Transcribed_RNA"/>
</dbReference>
<keyword evidence="1" id="KW-0645">Protease</keyword>
<dbReference type="InterPro" id="IPR001314">
    <property type="entry name" value="Peptidase_S1A"/>
</dbReference>
<keyword evidence="3" id="KW-0378">Hydrolase</keyword>
<evidence type="ECO:0000256" key="5">
    <source>
        <dbReference type="ARBA" id="ARBA00023157"/>
    </source>
</evidence>
<name>A0A0B6XYQ4_9EUPU</name>